<dbReference type="SUPFAM" id="SSF51621">
    <property type="entry name" value="Phosphoenolpyruvate/pyruvate domain"/>
    <property type="match status" value="1"/>
</dbReference>
<dbReference type="GO" id="GO:0006099">
    <property type="term" value="P:tricarboxylic acid cycle"/>
    <property type="evidence" value="ECO:0007669"/>
    <property type="project" value="InterPro"/>
</dbReference>
<organism evidence="5 6">
    <name type="scientific">Candidatus Falkowbacteria bacterium CG10_big_fil_rev_8_21_14_0_10_43_11</name>
    <dbReference type="NCBI Taxonomy" id="1974568"/>
    <lineage>
        <taxon>Bacteria</taxon>
        <taxon>Candidatus Falkowiibacteriota</taxon>
    </lineage>
</organism>
<evidence type="ECO:0000256" key="4">
    <source>
        <dbReference type="NCBIfam" id="TIGR02751"/>
    </source>
</evidence>
<proteinExistence type="predicted"/>
<comment type="caution">
    <text evidence="5">The sequence shown here is derived from an EMBL/GenBank/DDBJ whole genome shotgun (WGS) entry which is preliminary data.</text>
</comment>
<reference evidence="6" key="1">
    <citation type="submission" date="2017-09" db="EMBL/GenBank/DDBJ databases">
        <title>Depth-based differentiation of microbial function through sediment-hosted aquifers and enrichment of novel symbionts in the deep terrestrial subsurface.</title>
        <authorList>
            <person name="Probst A.J."/>
            <person name="Ladd B."/>
            <person name="Jarett J.K."/>
            <person name="Geller-Mcgrath D.E."/>
            <person name="Sieber C.M.K."/>
            <person name="Emerson J.B."/>
            <person name="Anantharaman K."/>
            <person name="Thomas B.C."/>
            <person name="Malmstrom R."/>
            <person name="Stieglmeier M."/>
            <person name="Klingl A."/>
            <person name="Woyke T."/>
            <person name="Ryan C.M."/>
            <person name="Banfield J.F."/>
        </authorList>
    </citation>
    <scope>NUCLEOTIDE SEQUENCE [LARGE SCALE GENOMIC DNA]</scope>
</reference>
<keyword evidence="3" id="KW-0120">Carbon dioxide fixation</keyword>
<evidence type="ECO:0000256" key="1">
    <source>
        <dbReference type="ARBA" id="ARBA00022842"/>
    </source>
</evidence>
<protein>
    <recommendedName>
        <fullName evidence="4">Phosphoenolpyruvate carboxylase</fullName>
        <ecNumber evidence="4">4.1.1.31</ecNumber>
    </recommendedName>
</protein>
<dbReference type="EC" id="4.1.1.31" evidence="4"/>
<dbReference type="Pfam" id="PF14010">
    <property type="entry name" value="PEPcase_2"/>
    <property type="match status" value="1"/>
</dbReference>
<evidence type="ECO:0000313" key="6">
    <source>
        <dbReference type="Proteomes" id="UP000229335"/>
    </source>
</evidence>
<dbReference type="EMBL" id="PFAS01000057">
    <property type="protein sequence ID" value="PIT93625.1"/>
    <property type="molecule type" value="Genomic_DNA"/>
</dbReference>
<dbReference type="PIRSF" id="PIRSF006677">
    <property type="entry name" value="UCP006677"/>
    <property type="match status" value="1"/>
</dbReference>
<accession>A0A2M6WLH4</accession>
<keyword evidence="2" id="KW-0456">Lyase</keyword>
<dbReference type="InterPro" id="IPR007566">
    <property type="entry name" value="PEP_COase_arc-type"/>
</dbReference>
<dbReference type="Proteomes" id="UP000229335">
    <property type="component" value="Unassembled WGS sequence"/>
</dbReference>
<sequence length="501" mass="57259">MTRKIPATMATQHPDNACAPYWERDGDGFISTYEEVAECHSAFHDLDCEEFMWDWEGKYVDEGVVDKLFHTYYQYFKKNQLGKDKFLTFRIPNIWHEKGYGLARALMGILTAESFAGDMHLHTPPLFEVILPMTDKAANIIYIQKTFTKLAKFKCKLFEQKCAFNYLNVLPLLEGVDDLISCRHILDEYLALHKKEYKKKPEYLRLHIARSDPALNSGLVPAVVAGKVALSEYYRFGKENNIKIFPAIGVGTLPFRGGLSPEKIGDFLREYSGMRTVYVQSAFRYDFPLAKVRAAIKKLNCDLPKTQAKIYGAPETKEAKDICEIFTPPYRATAERIADTINELAGQVPARRERKLHVGLFGYSRGVGKKKLPRAIPFTAVLYSLGVPPEFIGTGRGLEEALNKKINLEKYYLNFKKDLLWAGRYLNKENLAKLANVNLAWKDIQRDVETLEGYFKIELGPKSNTDFIHRNLTSNAFYLWRAGKPVSKEMIESGKIRRSLG</sequence>
<evidence type="ECO:0000256" key="3">
    <source>
        <dbReference type="ARBA" id="ARBA00023300"/>
    </source>
</evidence>
<dbReference type="AlphaFoldDB" id="A0A2M6WLH4"/>
<name>A0A2M6WLH4_9BACT</name>
<dbReference type="GO" id="GO:0008964">
    <property type="term" value="F:phosphoenolpyruvate carboxylase activity"/>
    <property type="evidence" value="ECO:0007669"/>
    <property type="project" value="UniProtKB-UniRule"/>
</dbReference>
<dbReference type="GO" id="GO:0015977">
    <property type="term" value="P:carbon fixation"/>
    <property type="evidence" value="ECO:0007669"/>
    <property type="project" value="UniProtKB-KW"/>
</dbReference>
<keyword evidence="1" id="KW-0460">Magnesium</keyword>
<keyword evidence="5" id="KW-0670">Pyruvate</keyword>
<dbReference type="InterPro" id="IPR015813">
    <property type="entry name" value="Pyrv/PenolPyrv_kinase-like_dom"/>
</dbReference>
<evidence type="ECO:0000256" key="2">
    <source>
        <dbReference type="ARBA" id="ARBA00023239"/>
    </source>
</evidence>
<dbReference type="NCBIfam" id="TIGR02751">
    <property type="entry name" value="PEPCase_arch"/>
    <property type="match status" value="1"/>
</dbReference>
<evidence type="ECO:0000313" key="5">
    <source>
        <dbReference type="EMBL" id="PIT93625.1"/>
    </source>
</evidence>
<gene>
    <name evidence="5" type="primary">ppcA</name>
    <name evidence="5" type="ORF">COU00_03290</name>
</gene>